<keyword evidence="1" id="KW-1133">Transmembrane helix</keyword>
<dbReference type="CDD" id="cd01949">
    <property type="entry name" value="GGDEF"/>
    <property type="match status" value="1"/>
</dbReference>
<dbReference type="SMART" id="SM00267">
    <property type="entry name" value="GGDEF"/>
    <property type="match status" value="1"/>
</dbReference>
<dbReference type="InterPro" id="IPR029787">
    <property type="entry name" value="Nucleotide_cyclase"/>
</dbReference>
<dbReference type="InterPro" id="IPR050706">
    <property type="entry name" value="Cyclic-di-GMP_PDE-like"/>
</dbReference>
<dbReference type="PROSITE" id="PS50883">
    <property type="entry name" value="EAL"/>
    <property type="match status" value="1"/>
</dbReference>
<accession>A0A1W1CC15</accession>
<dbReference type="InterPro" id="IPR035919">
    <property type="entry name" value="EAL_sf"/>
</dbReference>
<dbReference type="InterPro" id="IPR043128">
    <property type="entry name" value="Rev_trsase/Diguanyl_cyclase"/>
</dbReference>
<dbReference type="SUPFAM" id="SSF141868">
    <property type="entry name" value="EAL domain-like"/>
    <property type="match status" value="1"/>
</dbReference>
<evidence type="ECO:0000259" key="2">
    <source>
        <dbReference type="PROSITE" id="PS50883"/>
    </source>
</evidence>
<feature type="domain" description="EAL" evidence="2">
    <location>
        <begin position="337"/>
        <end position="589"/>
    </location>
</feature>
<organism evidence="4">
    <name type="scientific">hydrothermal vent metagenome</name>
    <dbReference type="NCBI Taxonomy" id="652676"/>
    <lineage>
        <taxon>unclassified sequences</taxon>
        <taxon>metagenomes</taxon>
        <taxon>ecological metagenomes</taxon>
    </lineage>
</organism>
<dbReference type="SUPFAM" id="SSF55073">
    <property type="entry name" value="Nucleotide cyclase"/>
    <property type="match status" value="1"/>
</dbReference>
<gene>
    <name evidence="4" type="ORF">MNB_SV-9-373</name>
</gene>
<evidence type="ECO:0000313" key="4">
    <source>
        <dbReference type="EMBL" id="SFV63252.1"/>
    </source>
</evidence>
<dbReference type="SMART" id="SM00052">
    <property type="entry name" value="EAL"/>
    <property type="match status" value="1"/>
</dbReference>
<dbReference type="GO" id="GO:0071111">
    <property type="term" value="F:cyclic-guanylate-specific phosphodiesterase activity"/>
    <property type="evidence" value="ECO:0007669"/>
    <property type="project" value="InterPro"/>
</dbReference>
<dbReference type="Gene3D" id="3.30.70.270">
    <property type="match status" value="1"/>
</dbReference>
<dbReference type="AlphaFoldDB" id="A0A1W1CC15"/>
<dbReference type="Gene3D" id="3.20.20.450">
    <property type="entry name" value="EAL domain"/>
    <property type="match status" value="1"/>
</dbReference>
<reference evidence="4" key="1">
    <citation type="submission" date="2016-10" db="EMBL/GenBank/DDBJ databases">
        <authorList>
            <person name="de Groot N.N."/>
        </authorList>
    </citation>
    <scope>NUCLEOTIDE SEQUENCE</scope>
</reference>
<keyword evidence="1" id="KW-0472">Membrane</keyword>
<dbReference type="PANTHER" id="PTHR33121:SF71">
    <property type="entry name" value="OXYGEN SENSOR PROTEIN DOSP"/>
    <property type="match status" value="1"/>
</dbReference>
<dbReference type="Pfam" id="PF00563">
    <property type="entry name" value="EAL"/>
    <property type="match status" value="1"/>
</dbReference>
<dbReference type="PROSITE" id="PS50887">
    <property type="entry name" value="GGDEF"/>
    <property type="match status" value="1"/>
</dbReference>
<dbReference type="NCBIfam" id="TIGR00254">
    <property type="entry name" value="GGDEF"/>
    <property type="match status" value="1"/>
</dbReference>
<dbReference type="PANTHER" id="PTHR33121">
    <property type="entry name" value="CYCLIC DI-GMP PHOSPHODIESTERASE PDEF"/>
    <property type="match status" value="1"/>
</dbReference>
<evidence type="ECO:0000256" key="1">
    <source>
        <dbReference type="SAM" id="Phobius"/>
    </source>
</evidence>
<sequence>MPSSQILIILIIVLSIGVLILFIMLNKKSKKINNLYKNNKILELSSEYSKDGLLVITKSKKIITYNNIAKELFSLYNDELNKAVILKMSDGKMESINTLVKANIERLEHFNSFSIEATLLKKRTEIPVRIIFETLSLSKKSSEYDIIIIINDISQELMVTKYKNRDLLTNLPNQSQAMLDIGHFINKMNLSSQKFGLVLLEIDHFSDIRAILGHTSTDLLIGKIVESLKYFAREIDSSVYQMTKHNFLLLIPDITTEVEVKDIIKIIRNDLSNLLNNEITHIDLTFSTGVSFFPLSGNGVDMLIDNTYKALAKAEEKGNGHIVIDYDMSLDKDKNHELKLFNQMNDALKNNQFELYYQPYIDMNSGSIEGAEALIRWKHPEKGLISPIDFIPLAEKTGFIIELGKFVIEEAIKQQKKWELFDFHKLPIAINLSLREIETGDMVDFVAKLLNKYQINPALLNFEITENIGMVNAEVAKREFIALKKLGVSLALDDFGTGYASFSYLKDFPLDILKIDLGFISNIVENEEHQKIVKAMVTLGHNFNLKVIAKGIEDKGTHDLIQSYKCDMAQGYYFSKPLPVFEFQELIRK</sequence>
<dbReference type="InterPro" id="IPR001633">
    <property type="entry name" value="EAL_dom"/>
</dbReference>
<name>A0A1W1CC15_9ZZZZ</name>
<dbReference type="EMBL" id="FPHG01000060">
    <property type="protein sequence ID" value="SFV63252.1"/>
    <property type="molecule type" value="Genomic_DNA"/>
</dbReference>
<protein>
    <submittedName>
        <fullName evidence="4">Diguanylate cyclase/phosphodiesterase (GGDEF &amp; EAL domains) with PAS/PAC sensor(S)</fullName>
    </submittedName>
</protein>
<dbReference type="CDD" id="cd01948">
    <property type="entry name" value="EAL"/>
    <property type="match status" value="1"/>
</dbReference>
<proteinExistence type="predicted"/>
<feature type="transmembrane region" description="Helical" evidence="1">
    <location>
        <begin position="6"/>
        <end position="25"/>
    </location>
</feature>
<dbReference type="Pfam" id="PF00990">
    <property type="entry name" value="GGDEF"/>
    <property type="match status" value="1"/>
</dbReference>
<keyword evidence="1" id="KW-0812">Transmembrane</keyword>
<evidence type="ECO:0000259" key="3">
    <source>
        <dbReference type="PROSITE" id="PS50887"/>
    </source>
</evidence>
<feature type="domain" description="GGDEF" evidence="3">
    <location>
        <begin position="193"/>
        <end position="327"/>
    </location>
</feature>
<dbReference type="InterPro" id="IPR000160">
    <property type="entry name" value="GGDEF_dom"/>
</dbReference>